<dbReference type="Proteomes" id="UP000326380">
    <property type="component" value="Unassembled WGS sequence"/>
</dbReference>
<proteinExistence type="predicted"/>
<sequence>MLLHHRLANPPAFSALALHPDPATGAVRLRYALPRAAHTAPLAVGAAEAAVSLTGLRAGQYSCTLVVDGRPVAVRRLAVVE</sequence>
<evidence type="ECO:0000313" key="2">
    <source>
        <dbReference type="Proteomes" id="UP000326380"/>
    </source>
</evidence>
<reference evidence="1 2" key="1">
    <citation type="submission" date="2019-09" db="EMBL/GenBank/DDBJ databases">
        <title>Genome sequence of Hymenobacter sp. M3.</title>
        <authorList>
            <person name="Srinivasan S."/>
        </authorList>
    </citation>
    <scope>NUCLEOTIDE SEQUENCE [LARGE SCALE GENOMIC DNA]</scope>
    <source>
        <strain evidence="1 2">M3</strain>
    </source>
</reference>
<name>A0A7L5A111_9BACT</name>
<comment type="caution">
    <text evidence="1">The sequence shown here is derived from an EMBL/GenBank/DDBJ whole genome shotgun (WGS) entry which is preliminary data.</text>
</comment>
<gene>
    <name evidence="1" type="ORF">F0P96_14885</name>
</gene>
<accession>A0A7L5A111</accession>
<dbReference type="AlphaFoldDB" id="A0A7L5A111"/>
<organism evidence="1 2">
    <name type="scientific">Hymenobacter busanensis</name>
    <dbReference type="NCBI Taxonomy" id="2607656"/>
    <lineage>
        <taxon>Bacteria</taxon>
        <taxon>Pseudomonadati</taxon>
        <taxon>Bacteroidota</taxon>
        <taxon>Cytophagia</taxon>
        <taxon>Cytophagales</taxon>
        <taxon>Hymenobacteraceae</taxon>
        <taxon>Hymenobacter</taxon>
    </lineage>
</organism>
<keyword evidence="2" id="KW-1185">Reference proteome</keyword>
<dbReference type="RefSeq" id="WP_151079699.1">
    <property type="nucleotide sequence ID" value="NZ_CP047647.1"/>
</dbReference>
<dbReference type="EMBL" id="VTWU01000005">
    <property type="protein sequence ID" value="KAA9331521.1"/>
    <property type="molecule type" value="Genomic_DNA"/>
</dbReference>
<evidence type="ECO:0000313" key="1">
    <source>
        <dbReference type="EMBL" id="KAA9331521.1"/>
    </source>
</evidence>
<protein>
    <submittedName>
        <fullName evidence="1">Uncharacterized protein</fullName>
    </submittedName>
</protein>